<dbReference type="SUPFAM" id="SSF56954">
    <property type="entry name" value="Outer membrane efflux proteins (OEP)"/>
    <property type="match status" value="1"/>
</dbReference>
<evidence type="ECO:0000313" key="4">
    <source>
        <dbReference type="Proteomes" id="UP000448575"/>
    </source>
</evidence>
<dbReference type="InterPro" id="IPR003423">
    <property type="entry name" value="OMP_efflux"/>
</dbReference>
<dbReference type="Proteomes" id="UP000448575">
    <property type="component" value="Unassembled WGS sequence"/>
</dbReference>
<keyword evidence="2" id="KW-0732">Signal</keyword>
<dbReference type="Pfam" id="PF02321">
    <property type="entry name" value="OEP"/>
    <property type="match status" value="1"/>
</dbReference>
<dbReference type="Gene3D" id="1.20.1600.10">
    <property type="entry name" value="Outer membrane efflux proteins (OEP)"/>
    <property type="match status" value="1"/>
</dbReference>
<comment type="caution">
    <text evidence="3">The sequence shown here is derived from an EMBL/GenBank/DDBJ whole genome shotgun (WGS) entry which is preliminary data.</text>
</comment>
<accession>A0A6N9HKR5</accession>
<dbReference type="InterPro" id="IPR010131">
    <property type="entry name" value="MdtP/NodT-like"/>
</dbReference>
<comment type="similarity">
    <text evidence="1">Belongs to the outer membrane factor (OMF) (TC 1.B.17) family.</text>
</comment>
<keyword evidence="4" id="KW-1185">Reference proteome</keyword>
<evidence type="ECO:0000256" key="2">
    <source>
        <dbReference type="SAM" id="SignalP"/>
    </source>
</evidence>
<protein>
    <submittedName>
        <fullName evidence="3">TolC family protein</fullName>
    </submittedName>
</protein>
<evidence type="ECO:0000256" key="1">
    <source>
        <dbReference type="ARBA" id="ARBA00007613"/>
    </source>
</evidence>
<organism evidence="3 4">
    <name type="scientific">Pseudoduganella guangdongensis</name>
    <dbReference type="NCBI Taxonomy" id="2692179"/>
    <lineage>
        <taxon>Bacteria</taxon>
        <taxon>Pseudomonadati</taxon>
        <taxon>Pseudomonadota</taxon>
        <taxon>Betaproteobacteria</taxon>
        <taxon>Burkholderiales</taxon>
        <taxon>Oxalobacteraceae</taxon>
        <taxon>Telluria group</taxon>
        <taxon>Pseudoduganella</taxon>
    </lineage>
</organism>
<feature type="signal peptide" evidence="2">
    <location>
        <begin position="1"/>
        <end position="27"/>
    </location>
</feature>
<dbReference type="PANTHER" id="PTHR30203:SF30">
    <property type="entry name" value="OUTER MEMBRANE PROTEIN-RELATED"/>
    <property type="match status" value="1"/>
</dbReference>
<dbReference type="PANTHER" id="PTHR30203">
    <property type="entry name" value="OUTER MEMBRANE CATION EFFLUX PROTEIN"/>
    <property type="match status" value="1"/>
</dbReference>
<dbReference type="GO" id="GO:0015562">
    <property type="term" value="F:efflux transmembrane transporter activity"/>
    <property type="evidence" value="ECO:0007669"/>
    <property type="project" value="InterPro"/>
</dbReference>
<evidence type="ECO:0000313" key="3">
    <source>
        <dbReference type="EMBL" id="MYN04194.1"/>
    </source>
</evidence>
<reference evidence="3 4" key="1">
    <citation type="submission" date="2019-12" db="EMBL/GenBank/DDBJ databases">
        <title>Novel species isolated from a subtropical stream in China.</title>
        <authorList>
            <person name="Lu H."/>
        </authorList>
    </citation>
    <scope>NUCLEOTIDE SEQUENCE [LARGE SCALE GENOMIC DNA]</scope>
    <source>
        <strain evidence="3 4">DS3</strain>
    </source>
</reference>
<feature type="chain" id="PRO_5027048464" evidence="2">
    <location>
        <begin position="28"/>
        <end position="519"/>
    </location>
</feature>
<dbReference type="RefSeq" id="WP_161027159.1">
    <property type="nucleotide sequence ID" value="NZ_WWCJ01000014.1"/>
</dbReference>
<sequence length="519" mass="54724">MERPDRKRRGVCAALAMALAGSPAAYAAAPPLRLVDALHRALSANPDLQVQQAATEAARGQLQQATGQFDTVLGAGAEYARQQVPSPLPGALQGTTYSAGYRAGARKQLRSGPTLGASLDAKSYQDSALPGAQAPATVTLGVTLNLPLLRGRGGREVAAIEDAASLQLQASELALRDSAAQALHRTLSAYWAYAIQFALEQVARDSEQRSRELLASTQKLVDAAEKPRGDLVLLQADLADRVASRQAAALALSEARIALGRLLGMDGAAIAALAAPADALPAILAIGMPAEAQLIQLRTAARQRRPDLAALGAQVAAAQRQTEAAQHRLLPDLNLQLGVGYAKAHDGSNRYPWWGEAGRVQHGASLSARLVYEFPLQNNAARGTLRERAAQLEQAALRQRDLEAAVAAGIDSAVASLATRSAQLQVAQQALALYERAVGQEMVKQKNGIATLIDVINVESRFINARTSYLQTYLAYAQAMARLRYESGTLLPVAGTRFELDPAELAGLGPLASQLAPPP</sequence>
<name>A0A6N9HKR5_9BURK</name>
<proteinExistence type="inferred from homology"/>
<dbReference type="EMBL" id="WWCJ01000014">
    <property type="protein sequence ID" value="MYN04194.1"/>
    <property type="molecule type" value="Genomic_DNA"/>
</dbReference>
<dbReference type="AlphaFoldDB" id="A0A6N9HKR5"/>
<gene>
    <name evidence="3" type="ORF">GTP41_19045</name>
</gene>